<dbReference type="NCBIfam" id="TIGR01128">
    <property type="entry name" value="holA"/>
    <property type="match status" value="1"/>
</dbReference>
<feature type="domain" description="DNA polymerase III delta N-terminal" evidence="10">
    <location>
        <begin position="20"/>
        <end position="136"/>
    </location>
</feature>
<evidence type="ECO:0000313" key="13">
    <source>
        <dbReference type="Proteomes" id="UP001589628"/>
    </source>
</evidence>
<evidence type="ECO:0000256" key="7">
    <source>
        <dbReference type="ARBA" id="ARBA00034754"/>
    </source>
</evidence>
<accession>A0ABV5ZCZ0</accession>
<evidence type="ECO:0000256" key="2">
    <source>
        <dbReference type="ARBA" id="ARBA00017703"/>
    </source>
</evidence>
<dbReference type="SUPFAM" id="SSF52540">
    <property type="entry name" value="P-loop containing nucleoside triphosphate hydrolases"/>
    <property type="match status" value="1"/>
</dbReference>
<feature type="domain" description="DNA polymerase III delta subunit-like C-terminal" evidence="11">
    <location>
        <begin position="210"/>
        <end position="316"/>
    </location>
</feature>
<organism evidence="12 13">
    <name type="scientific">Balneatrix alpica</name>
    <dbReference type="NCBI Taxonomy" id="75684"/>
    <lineage>
        <taxon>Bacteria</taxon>
        <taxon>Pseudomonadati</taxon>
        <taxon>Pseudomonadota</taxon>
        <taxon>Gammaproteobacteria</taxon>
        <taxon>Oceanospirillales</taxon>
        <taxon>Balneatrichaceae</taxon>
        <taxon>Balneatrix</taxon>
    </lineage>
</organism>
<dbReference type="InterPro" id="IPR010372">
    <property type="entry name" value="DNA_pol3_delta_N"/>
</dbReference>
<comment type="similarity">
    <text evidence="7">Belongs to the DNA polymerase HolA subunit family.</text>
</comment>
<evidence type="ECO:0000259" key="11">
    <source>
        <dbReference type="Pfam" id="PF21694"/>
    </source>
</evidence>
<protein>
    <recommendedName>
        <fullName evidence="2 9">DNA polymerase III subunit delta</fullName>
        <ecNumber evidence="1 9">2.7.7.7</ecNumber>
    </recommendedName>
</protein>
<evidence type="ECO:0000256" key="5">
    <source>
        <dbReference type="ARBA" id="ARBA00022705"/>
    </source>
</evidence>
<evidence type="ECO:0000256" key="1">
    <source>
        <dbReference type="ARBA" id="ARBA00012417"/>
    </source>
</evidence>
<evidence type="ECO:0000256" key="6">
    <source>
        <dbReference type="ARBA" id="ARBA00022932"/>
    </source>
</evidence>
<dbReference type="InterPro" id="IPR048466">
    <property type="entry name" value="DNA_pol3_delta-like_C"/>
</dbReference>
<comment type="catalytic activity">
    <reaction evidence="8">
        <text>DNA(n) + a 2'-deoxyribonucleoside 5'-triphosphate = DNA(n+1) + diphosphate</text>
        <dbReference type="Rhea" id="RHEA:22508"/>
        <dbReference type="Rhea" id="RHEA-COMP:17339"/>
        <dbReference type="Rhea" id="RHEA-COMP:17340"/>
        <dbReference type="ChEBI" id="CHEBI:33019"/>
        <dbReference type="ChEBI" id="CHEBI:61560"/>
        <dbReference type="ChEBI" id="CHEBI:173112"/>
        <dbReference type="EC" id="2.7.7.7"/>
    </reaction>
</comment>
<evidence type="ECO:0000259" key="10">
    <source>
        <dbReference type="Pfam" id="PF06144"/>
    </source>
</evidence>
<dbReference type="Pfam" id="PF06144">
    <property type="entry name" value="DNA_pol3_delta"/>
    <property type="match status" value="1"/>
</dbReference>
<dbReference type="Gene3D" id="1.20.272.10">
    <property type="match status" value="1"/>
</dbReference>
<evidence type="ECO:0000256" key="3">
    <source>
        <dbReference type="ARBA" id="ARBA00022679"/>
    </source>
</evidence>
<evidence type="ECO:0000256" key="8">
    <source>
        <dbReference type="ARBA" id="ARBA00049244"/>
    </source>
</evidence>
<gene>
    <name evidence="12" type="primary">holA</name>
    <name evidence="12" type="ORF">ACFFLH_12075</name>
</gene>
<dbReference type="Gene3D" id="1.10.8.60">
    <property type="match status" value="1"/>
</dbReference>
<dbReference type="GO" id="GO:0003887">
    <property type="term" value="F:DNA-directed DNA polymerase activity"/>
    <property type="evidence" value="ECO:0007669"/>
    <property type="project" value="UniProtKB-EC"/>
</dbReference>
<dbReference type="PANTHER" id="PTHR34388">
    <property type="entry name" value="DNA POLYMERASE III SUBUNIT DELTA"/>
    <property type="match status" value="1"/>
</dbReference>
<evidence type="ECO:0000256" key="4">
    <source>
        <dbReference type="ARBA" id="ARBA00022695"/>
    </source>
</evidence>
<dbReference type="PANTHER" id="PTHR34388:SF1">
    <property type="entry name" value="DNA POLYMERASE III SUBUNIT DELTA"/>
    <property type="match status" value="1"/>
</dbReference>
<reference evidence="12 13" key="1">
    <citation type="submission" date="2024-09" db="EMBL/GenBank/DDBJ databases">
        <authorList>
            <person name="Sun Q."/>
            <person name="Mori K."/>
        </authorList>
    </citation>
    <scope>NUCLEOTIDE SEQUENCE [LARGE SCALE GENOMIC DNA]</scope>
    <source>
        <strain evidence="12 13">ATCC 51285</strain>
    </source>
</reference>
<dbReference type="Gene3D" id="3.40.50.300">
    <property type="entry name" value="P-loop containing nucleotide triphosphate hydrolases"/>
    <property type="match status" value="1"/>
</dbReference>
<dbReference type="Proteomes" id="UP001589628">
    <property type="component" value="Unassembled WGS sequence"/>
</dbReference>
<proteinExistence type="inferred from homology"/>
<evidence type="ECO:0000313" key="12">
    <source>
        <dbReference type="EMBL" id="MFB9887147.1"/>
    </source>
</evidence>
<name>A0ABV5ZCZ0_9GAMM</name>
<dbReference type="InterPro" id="IPR008921">
    <property type="entry name" value="DNA_pol3_clamp-load_cplx_C"/>
</dbReference>
<sequence>MKLKAEQLASQLQKGLAPLYFICGDEPLLLQECADQVRQAARERGFADRQVFHVEAGFAWEEVLASANSLSLFAEQKLLDIRLQGKPNDKGMQTLLSYANSPPADTLLLLTAPKLDSSALKAKWATALEQAGVLVQIWPLDTQALPGWLSQRARQLGLQLSPDAAQLLAQRVEGNLLAAIQELNLLALLCEPGVLQAEQIEEVVAHHARHDVFDLCKQAFSGDWPATLRILRSLQLEETEPTLLLWALSRELRALLELSQVTRQGQSFDQACRQLKIWNQRQAPLRQALQRCRPNLLLALQKQTHYLDSYSKTGQHALFWQELQLWLSHLCGRPLPLPFAH</sequence>
<keyword evidence="6" id="KW-0239">DNA-directed DNA polymerase</keyword>
<dbReference type="EC" id="2.7.7.7" evidence="1 9"/>
<keyword evidence="5" id="KW-0235">DNA replication</keyword>
<dbReference type="Pfam" id="PF21694">
    <property type="entry name" value="DNA_pol3_delta_C"/>
    <property type="match status" value="1"/>
</dbReference>
<dbReference type="InterPro" id="IPR027417">
    <property type="entry name" value="P-loop_NTPase"/>
</dbReference>
<keyword evidence="4 12" id="KW-0548">Nucleotidyltransferase</keyword>
<dbReference type="RefSeq" id="WP_027314253.1">
    <property type="nucleotide sequence ID" value="NZ_JBHLZN010000004.1"/>
</dbReference>
<dbReference type="CDD" id="cd18138">
    <property type="entry name" value="HLD_clamp_pol_III_delta"/>
    <property type="match status" value="1"/>
</dbReference>
<keyword evidence="13" id="KW-1185">Reference proteome</keyword>
<keyword evidence="3 12" id="KW-0808">Transferase</keyword>
<evidence type="ECO:0000256" key="9">
    <source>
        <dbReference type="NCBIfam" id="TIGR01128"/>
    </source>
</evidence>
<dbReference type="InterPro" id="IPR005790">
    <property type="entry name" value="DNA_polIII_delta"/>
</dbReference>
<comment type="caution">
    <text evidence="12">The sequence shown here is derived from an EMBL/GenBank/DDBJ whole genome shotgun (WGS) entry which is preliminary data.</text>
</comment>
<dbReference type="EMBL" id="JBHLZN010000004">
    <property type="protein sequence ID" value="MFB9887147.1"/>
    <property type="molecule type" value="Genomic_DNA"/>
</dbReference>
<dbReference type="SUPFAM" id="SSF48019">
    <property type="entry name" value="post-AAA+ oligomerization domain-like"/>
    <property type="match status" value="1"/>
</dbReference>